<dbReference type="InterPro" id="IPR004839">
    <property type="entry name" value="Aminotransferase_I/II_large"/>
</dbReference>
<dbReference type="GO" id="GO:1901605">
    <property type="term" value="P:alpha-amino acid metabolic process"/>
    <property type="evidence" value="ECO:0007669"/>
    <property type="project" value="TreeGrafter"/>
</dbReference>
<keyword evidence="7" id="KW-1185">Reference proteome</keyword>
<evidence type="ECO:0000256" key="2">
    <source>
        <dbReference type="ARBA" id="ARBA00022576"/>
    </source>
</evidence>
<dbReference type="InterPro" id="IPR015424">
    <property type="entry name" value="PyrdxlP-dep_Trfase"/>
</dbReference>
<name>N1VRM5_9LEPT</name>
<reference evidence="6" key="1">
    <citation type="submission" date="2013-03" db="EMBL/GenBank/DDBJ databases">
        <authorList>
            <person name="Harkins D.M."/>
            <person name="Durkin A.S."/>
            <person name="Brinkac L.M."/>
            <person name="Haft D.H."/>
            <person name="Selengut J.D."/>
            <person name="Sanka R."/>
            <person name="DePew J."/>
            <person name="Purushe J."/>
            <person name="Hartskeerl R.A."/>
            <person name="Ahmed A."/>
            <person name="van der Linden H."/>
            <person name="Goris M.G.A."/>
            <person name="Vinetz J.M."/>
            <person name="Sutton G.G."/>
            <person name="Nierman W.C."/>
            <person name="Fouts D.E."/>
        </authorList>
    </citation>
    <scope>NUCLEOTIDE SEQUENCE [LARGE SCALE GENOMIC DNA]</scope>
    <source>
        <strain evidence="6">LT 11-33</strain>
    </source>
</reference>
<dbReference type="InterPro" id="IPR015422">
    <property type="entry name" value="PyrdxlP-dep_Trfase_small"/>
</dbReference>
<evidence type="ECO:0000256" key="4">
    <source>
        <dbReference type="ARBA" id="ARBA00022898"/>
    </source>
</evidence>
<organism evidence="6 7">
    <name type="scientific">Leptospira terpstrae serovar Hualin str. LT 11-33 = ATCC 700639</name>
    <dbReference type="NCBI Taxonomy" id="1257025"/>
    <lineage>
        <taxon>Bacteria</taxon>
        <taxon>Pseudomonadati</taxon>
        <taxon>Spirochaetota</taxon>
        <taxon>Spirochaetia</taxon>
        <taxon>Leptospirales</taxon>
        <taxon>Leptospiraceae</taxon>
        <taxon>Leptospira</taxon>
    </lineage>
</organism>
<keyword evidence="4" id="KW-0663">Pyridoxal phosphate</keyword>
<evidence type="ECO:0000256" key="3">
    <source>
        <dbReference type="ARBA" id="ARBA00022679"/>
    </source>
</evidence>
<dbReference type="AlphaFoldDB" id="N1VRM5"/>
<proteinExistence type="predicted"/>
<keyword evidence="2 6" id="KW-0032">Aminotransferase</keyword>
<dbReference type="Pfam" id="PF00155">
    <property type="entry name" value="Aminotran_1_2"/>
    <property type="match status" value="1"/>
</dbReference>
<dbReference type="SUPFAM" id="SSF53383">
    <property type="entry name" value="PLP-dependent transferases"/>
    <property type="match status" value="1"/>
</dbReference>
<dbReference type="CDD" id="cd00609">
    <property type="entry name" value="AAT_like"/>
    <property type="match status" value="1"/>
</dbReference>
<dbReference type="Proteomes" id="UP000012371">
    <property type="component" value="Unassembled WGS sequence"/>
</dbReference>
<dbReference type="EC" id="2.6.1.-" evidence="6"/>
<dbReference type="GO" id="GO:0008483">
    <property type="term" value="F:transaminase activity"/>
    <property type="evidence" value="ECO:0007669"/>
    <property type="project" value="UniProtKB-KW"/>
</dbReference>
<comment type="caution">
    <text evidence="6">The sequence shown here is derived from an EMBL/GenBank/DDBJ whole genome shotgun (WGS) entry which is preliminary data.</text>
</comment>
<feature type="domain" description="Aminotransferase class I/classII large" evidence="5">
    <location>
        <begin position="64"/>
        <end position="400"/>
    </location>
</feature>
<evidence type="ECO:0000256" key="1">
    <source>
        <dbReference type="ARBA" id="ARBA00001933"/>
    </source>
</evidence>
<dbReference type="Gene3D" id="3.40.640.10">
    <property type="entry name" value="Type I PLP-dependent aspartate aminotransferase-like (Major domain)"/>
    <property type="match status" value="1"/>
</dbReference>
<protein>
    <submittedName>
        <fullName evidence="6">Aminotransferase, class I/II</fullName>
        <ecNumber evidence="6">2.6.1.-</ecNumber>
    </submittedName>
</protein>
<dbReference type="Gene3D" id="3.90.1150.10">
    <property type="entry name" value="Aspartate Aminotransferase, domain 1"/>
    <property type="match status" value="1"/>
</dbReference>
<dbReference type="GO" id="GO:0030170">
    <property type="term" value="F:pyridoxal phosphate binding"/>
    <property type="evidence" value="ECO:0007669"/>
    <property type="project" value="InterPro"/>
</dbReference>
<sequence>MDSFFPFCYSITMDTELPTIFSAKRTSFVRTSVIREILKLTVENSDILSFAGGLPNPHLLSKDILSSVMESVVKDHSRFALQYGDSSGYLALRTQITEKLTDVPWVTSDSISITHGSQQGLDILGKMFMDEETNVLLEDPVYLGALQAFSPYQPNFFSVPMETDGPNLYWLEEILSQNKIHVFYINPSYQNPSTYTWSVEKRKQIATILDEKEVILIEDEAYRYLDFLGNVYPSVSSFRERNDLTFVLGSFSKILSPGFRLGWAVVPEVYRSLFTAVKQGNDLNSNQFSQVVVSQLLDQMDWTKHLDSIQSYYYEKQKILSSLLKEYIPEAKFVVPEGGMFLWVEFPDVLQKEMMNQCLASGVAMVPGSEFSQVSKLSSYFRMNFSFLEKEEMEVGVKRIAKVYRDINT</sequence>
<dbReference type="InterPro" id="IPR050859">
    <property type="entry name" value="Class-I_PLP-dep_aminotransf"/>
</dbReference>
<accession>N1VRM5</accession>
<evidence type="ECO:0000313" key="7">
    <source>
        <dbReference type="Proteomes" id="UP000012371"/>
    </source>
</evidence>
<dbReference type="PANTHER" id="PTHR42790">
    <property type="entry name" value="AMINOTRANSFERASE"/>
    <property type="match status" value="1"/>
</dbReference>
<dbReference type="InterPro" id="IPR015421">
    <property type="entry name" value="PyrdxlP-dep_Trfase_major"/>
</dbReference>
<gene>
    <name evidence="6" type="ORF">LEP1GSC203_1837</name>
</gene>
<keyword evidence="3 6" id="KW-0808">Transferase</keyword>
<evidence type="ECO:0000313" key="6">
    <source>
        <dbReference type="EMBL" id="EMY61113.1"/>
    </source>
</evidence>
<evidence type="ECO:0000259" key="5">
    <source>
        <dbReference type="Pfam" id="PF00155"/>
    </source>
</evidence>
<dbReference type="EMBL" id="AOGW02000010">
    <property type="protein sequence ID" value="EMY61113.1"/>
    <property type="molecule type" value="Genomic_DNA"/>
</dbReference>
<dbReference type="STRING" id="1257025.LEP1GSC203_1837"/>
<comment type="cofactor">
    <cofactor evidence="1">
        <name>pyridoxal 5'-phosphate</name>
        <dbReference type="ChEBI" id="CHEBI:597326"/>
    </cofactor>
</comment>
<dbReference type="PANTHER" id="PTHR42790:SF19">
    <property type="entry name" value="KYNURENINE_ALPHA-AMINOADIPATE AMINOTRANSFERASE, MITOCHONDRIAL"/>
    <property type="match status" value="1"/>
</dbReference>